<evidence type="ECO:0000256" key="5">
    <source>
        <dbReference type="SAM" id="MobiDB-lite"/>
    </source>
</evidence>
<dbReference type="SUPFAM" id="SSF47095">
    <property type="entry name" value="HMG-box"/>
    <property type="match status" value="1"/>
</dbReference>
<dbReference type="FunFam" id="1.10.30.10:FF:000002">
    <property type="entry name" value="transcription factor Sox-2"/>
    <property type="match status" value="1"/>
</dbReference>
<dbReference type="PROSITE" id="PS50118">
    <property type="entry name" value="HMG_BOX_2"/>
    <property type="match status" value="1"/>
</dbReference>
<dbReference type="Gene3D" id="1.10.30.10">
    <property type="entry name" value="High mobility group box domain"/>
    <property type="match status" value="1"/>
</dbReference>
<dbReference type="PANTHER" id="PTHR10270">
    <property type="entry name" value="SOX TRANSCRIPTION FACTOR"/>
    <property type="match status" value="1"/>
</dbReference>
<dbReference type="GO" id="GO:0007420">
    <property type="term" value="P:brain development"/>
    <property type="evidence" value="ECO:0007669"/>
    <property type="project" value="TreeGrafter"/>
</dbReference>
<accession>A0AAN9TJ69</accession>
<dbReference type="GO" id="GO:0001228">
    <property type="term" value="F:DNA-binding transcription activator activity, RNA polymerase II-specific"/>
    <property type="evidence" value="ECO:0007669"/>
    <property type="project" value="TreeGrafter"/>
</dbReference>
<reference evidence="7 8" key="1">
    <citation type="submission" date="2024-03" db="EMBL/GenBank/DDBJ databases">
        <title>Adaptation during the transition from Ophiocordyceps entomopathogen to insect associate is accompanied by gene loss and intensified selection.</title>
        <authorList>
            <person name="Ward C.M."/>
            <person name="Onetto C.A."/>
            <person name="Borneman A.R."/>
        </authorList>
    </citation>
    <scope>NUCLEOTIDE SEQUENCE [LARGE SCALE GENOMIC DNA]</scope>
    <source>
        <strain evidence="7">AWRI1</strain>
        <tissue evidence="7">Single Adult Female</tissue>
    </source>
</reference>
<dbReference type="InterPro" id="IPR036910">
    <property type="entry name" value="HMG_box_dom_sf"/>
</dbReference>
<feature type="DNA-binding region" description="HMG box" evidence="4">
    <location>
        <begin position="28"/>
        <end position="96"/>
    </location>
</feature>
<dbReference type="EMBL" id="JBBCAQ010000017">
    <property type="protein sequence ID" value="KAK7597715.1"/>
    <property type="molecule type" value="Genomic_DNA"/>
</dbReference>
<comment type="caution">
    <text evidence="7">The sequence shown here is derived from an EMBL/GenBank/DDBJ whole genome shotgun (WGS) entry which is preliminary data.</text>
</comment>
<dbReference type="InterPro" id="IPR009071">
    <property type="entry name" value="HMG_box_dom"/>
</dbReference>
<evidence type="ECO:0000259" key="6">
    <source>
        <dbReference type="PROSITE" id="PS50118"/>
    </source>
</evidence>
<evidence type="ECO:0000313" key="8">
    <source>
        <dbReference type="Proteomes" id="UP001367676"/>
    </source>
</evidence>
<dbReference type="InterPro" id="IPR050140">
    <property type="entry name" value="SRY-related_HMG-box_TF-like"/>
</dbReference>
<dbReference type="GO" id="GO:0000978">
    <property type="term" value="F:RNA polymerase II cis-regulatory region sequence-specific DNA binding"/>
    <property type="evidence" value="ECO:0007669"/>
    <property type="project" value="TreeGrafter"/>
</dbReference>
<comment type="subcellular location">
    <subcellularLocation>
        <location evidence="1">Nucleus</location>
    </subcellularLocation>
</comment>
<dbReference type="GO" id="GO:0005634">
    <property type="term" value="C:nucleus"/>
    <property type="evidence" value="ECO:0007669"/>
    <property type="project" value="UniProtKB-SubCell"/>
</dbReference>
<organism evidence="7 8">
    <name type="scientific">Parthenolecanium corni</name>
    <dbReference type="NCBI Taxonomy" id="536013"/>
    <lineage>
        <taxon>Eukaryota</taxon>
        <taxon>Metazoa</taxon>
        <taxon>Ecdysozoa</taxon>
        <taxon>Arthropoda</taxon>
        <taxon>Hexapoda</taxon>
        <taxon>Insecta</taxon>
        <taxon>Pterygota</taxon>
        <taxon>Neoptera</taxon>
        <taxon>Paraneoptera</taxon>
        <taxon>Hemiptera</taxon>
        <taxon>Sternorrhyncha</taxon>
        <taxon>Coccoidea</taxon>
        <taxon>Coccidae</taxon>
        <taxon>Parthenolecanium</taxon>
    </lineage>
</organism>
<dbReference type="Proteomes" id="UP001367676">
    <property type="component" value="Unassembled WGS sequence"/>
</dbReference>
<feature type="region of interest" description="Disordered" evidence="5">
    <location>
        <begin position="1"/>
        <end position="28"/>
    </location>
</feature>
<gene>
    <name evidence="7" type="ORF">V9T40_009940</name>
</gene>
<keyword evidence="2 4" id="KW-0238">DNA-binding</keyword>
<proteinExistence type="predicted"/>
<feature type="compositionally biased region" description="Polar residues" evidence="5">
    <location>
        <begin position="1"/>
        <end position="10"/>
    </location>
</feature>
<keyword evidence="8" id="KW-1185">Reference proteome</keyword>
<evidence type="ECO:0000256" key="4">
    <source>
        <dbReference type="PROSITE-ProRule" id="PRU00267"/>
    </source>
</evidence>
<evidence type="ECO:0000313" key="7">
    <source>
        <dbReference type="EMBL" id="KAK7597715.1"/>
    </source>
</evidence>
<sequence length="270" mass="30166">MSVTSSNYSFAMSPVSLEKSPPSSDGHVKRPMNAFMVWSRIQRRKIAVENPKMHNSEISKRLGAEWKLLTEKEKCPFIDEAKRLRTLHMKEHPDYKYRPRRKPKMASSGPAKSNPSEPVTTSSANSFHSLPMPPYYSSQAAIHPSQLDSLSAAYPVPSYFGNPFDAMSIQKLMQSQHAASPADDTKPMTSLYSPFYPTPTTTSMSGNRFQGSVSPFGSLFPHGPTAPVPPLLYQSRNEPFSIKTEVPDVSPQPSSMDLEHMRRAVQPVMY</sequence>
<dbReference type="PANTHER" id="PTHR10270:SF324">
    <property type="entry name" value="SOX DOMAIN-CONTAINING PROTEIN DICHAETE-RELATED"/>
    <property type="match status" value="1"/>
</dbReference>
<feature type="compositionally biased region" description="Polar residues" evidence="5">
    <location>
        <begin position="110"/>
        <end position="125"/>
    </location>
</feature>
<evidence type="ECO:0000256" key="3">
    <source>
        <dbReference type="ARBA" id="ARBA00023242"/>
    </source>
</evidence>
<feature type="region of interest" description="Disordered" evidence="5">
    <location>
        <begin position="90"/>
        <end position="125"/>
    </location>
</feature>
<dbReference type="CDD" id="cd22028">
    <property type="entry name" value="HMG-box_SoxA_SoxB_SoxG"/>
    <property type="match status" value="1"/>
</dbReference>
<dbReference type="GO" id="GO:0000122">
    <property type="term" value="P:negative regulation of transcription by RNA polymerase II"/>
    <property type="evidence" value="ECO:0007669"/>
    <property type="project" value="TreeGrafter"/>
</dbReference>
<feature type="domain" description="HMG box" evidence="6">
    <location>
        <begin position="28"/>
        <end position="96"/>
    </location>
</feature>
<dbReference type="Pfam" id="PF00505">
    <property type="entry name" value="HMG_box"/>
    <property type="match status" value="1"/>
</dbReference>
<dbReference type="SMART" id="SM00398">
    <property type="entry name" value="HMG"/>
    <property type="match status" value="1"/>
</dbReference>
<keyword evidence="3 4" id="KW-0539">Nucleus</keyword>
<dbReference type="GO" id="GO:0030182">
    <property type="term" value="P:neuron differentiation"/>
    <property type="evidence" value="ECO:0007669"/>
    <property type="project" value="TreeGrafter"/>
</dbReference>
<protein>
    <recommendedName>
        <fullName evidence="6">HMG box domain-containing protein</fullName>
    </recommendedName>
</protein>
<evidence type="ECO:0000256" key="2">
    <source>
        <dbReference type="ARBA" id="ARBA00023125"/>
    </source>
</evidence>
<name>A0AAN9TJ69_9HEMI</name>
<evidence type="ECO:0000256" key="1">
    <source>
        <dbReference type="ARBA" id="ARBA00004123"/>
    </source>
</evidence>
<dbReference type="AlphaFoldDB" id="A0AAN9TJ69"/>